<name>A0AAV4W8D3_9ARAC</name>
<gene>
    <name evidence="2" type="ORF">CDAR_113951</name>
    <name evidence="3" type="ORF">CDAR_505731</name>
</gene>
<comment type="caution">
    <text evidence="3">The sequence shown here is derived from an EMBL/GenBank/DDBJ whole genome shotgun (WGS) entry which is preliminary data.</text>
</comment>
<keyword evidence="1" id="KW-0732">Signal</keyword>
<dbReference type="EMBL" id="BPLQ01002914">
    <property type="protein sequence ID" value="GIX96420.1"/>
    <property type="molecule type" value="Genomic_DNA"/>
</dbReference>
<organism evidence="3 4">
    <name type="scientific">Caerostris darwini</name>
    <dbReference type="NCBI Taxonomy" id="1538125"/>
    <lineage>
        <taxon>Eukaryota</taxon>
        <taxon>Metazoa</taxon>
        <taxon>Ecdysozoa</taxon>
        <taxon>Arthropoda</taxon>
        <taxon>Chelicerata</taxon>
        <taxon>Arachnida</taxon>
        <taxon>Araneae</taxon>
        <taxon>Araneomorphae</taxon>
        <taxon>Entelegynae</taxon>
        <taxon>Araneoidea</taxon>
        <taxon>Araneidae</taxon>
        <taxon>Caerostris</taxon>
    </lineage>
</organism>
<proteinExistence type="predicted"/>
<reference evidence="3 4" key="1">
    <citation type="submission" date="2021-06" db="EMBL/GenBank/DDBJ databases">
        <title>Caerostris darwini draft genome.</title>
        <authorList>
            <person name="Kono N."/>
            <person name="Arakawa K."/>
        </authorList>
    </citation>
    <scope>NUCLEOTIDE SEQUENCE [LARGE SCALE GENOMIC DNA]</scope>
</reference>
<accession>A0AAV4W8D3</accession>
<evidence type="ECO:0000313" key="4">
    <source>
        <dbReference type="Proteomes" id="UP001054837"/>
    </source>
</evidence>
<dbReference type="AlphaFoldDB" id="A0AAV4W8D3"/>
<sequence>MGTILVLRLTICSINSAAWVFIKVHPVIETNEMRKALPPTLSAPPSPQPPPLRSNSCALCQLIHRSDLEANRSQTNTGSDGRLVFSLYFFVIKTRAICNLNA</sequence>
<evidence type="ECO:0008006" key="5">
    <source>
        <dbReference type="Google" id="ProtNLM"/>
    </source>
</evidence>
<evidence type="ECO:0000313" key="3">
    <source>
        <dbReference type="EMBL" id="GIY79047.1"/>
    </source>
</evidence>
<evidence type="ECO:0000256" key="1">
    <source>
        <dbReference type="SAM" id="SignalP"/>
    </source>
</evidence>
<keyword evidence="4" id="KW-1185">Reference proteome</keyword>
<evidence type="ECO:0000313" key="2">
    <source>
        <dbReference type="EMBL" id="GIX96420.1"/>
    </source>
</evidence>
<feature type="chain" id="PRO_5044714462" description="Secreted protein" evidence="1">
    <location>
        <begin position="18"/>
        <end position="102"/>
    </location>
</feature>
<dbReference type="EMBL" id="BPLQ01014313">
    <property type="protein sequence ID" value="GIY79047.1"/>
    <property type="molecule type" value="Genomic_DNA"/>
</dbReference>
<feature type="signal peptide" evidence="1">
    <location>
        <begin position="1"/>
        <end position="17"/>
    </location>
</feature>
<dbReference type="Proteomes" id="UP001054837">
    <property type="component" value="Unassembled WGS sequence"/>
</dbReference>
<protein>
    <recommendedName>
        <fullName evidence="5">Secreted protein</fullName>
    </recommendedName>
</protein>